<gene>
    <name evidence="1" type="ORF">HPB50_007231</name>
</gene>
<dbReference type="Proteomes" id="UP000821845">
    <property type="component" value="Chromosome 2"/>
</dbReference>
<evidence type="ECO:0000313" key="1">
    <source>
        <dbReference type="EMBL" id="KAH6938143.1"/>
    </source>
</evidence>
<evidence type="ECO:0000313" key="2">
    <source>
        <dbReference type="Proteomes" id="UP000821845"/>
    </source>
</evidence>
<protein>
    <submittedName>
        <fullName evidence="1">Uncharacterized protein</fullName>
    </submittedName>
</protein>
<keyword evidence="2" id="KW-1185">Reference proteome</keyword>
<organism evidence="1 2">
    <name type="scientific">Hyalomma asiaticum</name>
    <name type="common">Tick</name>
    <dbReference type="NCBI Taxonomy" id="266040"/>
    <lineage>
        <taxon>Eukaryota</taxon>
        <taxon>Metazoa</taxon>
        <taxon>Ecdysozoa</taxon>
        <taxon>Arthropoda</taxon>
        <taxon>Chelicerata</taxon>
        <taxon>Arachnida</taxon>
        <taxon>Acari</taxon>
        <taxon>Parasitiformes</taxon>
        <taxon>Ixodida</taxon>
        <taxon>Ixodoidea</taxon>
        <taxon>Ixodidae</taxon>
        <taxon>Hyalomminae</taxon>
        <taxon>Hyalomma</taxon>
    </lineage>
</organism>
<name>A0ACB7STG8_HYAAI</name>
<accession>A0ACB7STG8</accession>
<comment type="caution">
    <text evidence="1">The sequence shown here is derived from an EMBL/GenBank/DDBJ whole genome shotgun (WGS) entry which is preliminary data.</text>
</comment>
<reference evidence="1" key="1">
    <citation type="submission" date="2020-05" db="EMBL/GenBank/DDBJ databases">
        <title>Large-scale comparative analyses of tick genomes elucidate their genetic diversity and vector capacities.</title>
        <authorList>
            <person name="Jia N."/>
            <person name="Wang J."/>
            <person name="Shi W."/>
            <person name="Du L."/>
            <person name="Sun Y."/>
            <person name="Zhan W."/>
            <person name="Jiang J."/>
            <person name="Wang Q."/>
            <person name="Zhang B."/>
            <person name="Ji P."/>
            <person name="Sakyi L.B."/>
            <person name="Cui X."/>
            <person name="Yuan T."/>
            <person name="Jiang B."/>
            <person name="Yang W."/>
            <person name="Lam T.T.-Y."/>
            <person name="Chang Q."/>
            <person name="Ding S."/>
            <person name="Wang X."/>
            <person name="Zhu J."/>
            <person name="Ruan X."/>
            <person name="Zhao L."/>
            <person name="Wei J."/>
            <person name="Que T."/>
            <person name="Du C."/>
            <person name="Cheng J."/>
            <person name="Dai P."/>
            <person name="Han X."/>
            <person name="Huang E."/>
            <person name="Gao Y."/>
            <person name="Liu J."/>
            <person name="Shao H."/>
            <person name="Ye R."/>
            <person name="Li L."/>
            <person name="Wei W."/>
            <person name="Wang X."/>
            <person name="Wang C."/>
            <person name="Yang T."/>
            <person name="Huo Q."/>
            <person name="Li W."/>
            <person name="Guo W."/>
            <person name="Chen H."/>
            <person name="Zhou L."/>
            <person name="Ni X."/>
            <person name="Tian J."/>
            <person name="Zhou Y."/>
            <person name="Sheng Y."/>
            <person name="Liu T."/>
            <person name="Pan Y."/>
            <person name="Xia L."/>
            <person name="Li J."/>
            <person name="Zhao F."/>
            <person name="Cao W."/>
        </authorList>
    </citation>
    <scope>NUCLEOTIDE SEQUENCE</scope>
    <source>
        <strain evidence="1">Hyas-2018</strain>
    </source>
</reference>
<dbReference type="EMBL" id="CM023482">
    <property type="protein sequence ID" value="KAH6938143.1"/>
    <property type="molecule type" value="Genomic_DNA"/>
</dbReference>
<proteinExistence type="predicted"/>
<sequence length="124" mass="14087">MWQANMEQKPSIALYRAHKTTISAERLYENSIGSALLFETRAEALYAEVYRLHFDPSLDKQNTEHTTCAPVNQIAPHYPRLHGNTISGSSSHNTSVPTLAATSITKARLLKWWYSEQSCCSWMQ</sequence>